<sequence length="276" mass="31516">MNIKYIGIKFEECVKGLVTLFFFRNRILINHCVEENAGDSFNKYFLEKKYLKKTSKYTFGSLAHYIFCGSIITRSNVHSIVLGAGFISEEASLRKVNYKKVIGVRGKKTLEALRKFDHDLNVNFLGDPGLLSREIISPRTEENHEGLIGIIPHFVDYDFVLKNIACEKFHVIDIKKDYVTVCEEILKCKSILSSSLHGLIFSDAMNVPNVWVKFSEKVKGGTFKFEDYYSVMSNPKEMPIICESISDIEHAETYSSVSVNHDYDKMLNAINGCFND</sequence>
<dbReference type="RefSeq" id="WP_120368240.1">
    <property type="nucleotide sequence ID" value="NZ_RAXZ01000034.1"/>
</dbReference>
<protein>
    <submittedName>
        <fullName evidence="2">Polysaccharide pyruvyl transferase family protein</fullName>
    </submittedName>
</protein>
<organism evidence="2 3">
    <name type="scientific">Acinetobacter cumulans</name>
    <dbReference type="NCBI Taxonomy" id="2136182"/>
    <lineage>
        <taxon>Bacteria</taxon>
        <taxon>Pseudomonadati</taxon>
        <taxon>Pseudomonadota</taxon>
        <taxon>Gammaproteobacteria</taxon>
        <taxon>Moraxellales</taxon>
        <taxon>Moraxellaceae</taxon>
        <taxon>Acinetobacter</taxon>
    </lineage>
</organism>
<dbReference type="Proteomes" id="UP000281084">
    <property type="component" value="Unassembled WGS sequence"/>
</dbReference>
<dbReference type="GO" id="GO:0016740">
    <property type="term" value="F:transferase activity"/>
    <property type="evidence" value="ECO:0007669"/>
    <property type="project" value="UniProtKB-KW"/>
</dbReference>
<evidence type="ECO:0000259" key="1">
    <source>
        <dbReference type="Pfam" id="PF04230"/>
    </source>
</evidence>
<name>A0A3A8G5S9_9GAMM</name>
<evidence type="ECO:0000313" key="3">
    <source>
        <dbReference type="Proteomes" id="UP000281084"/>
    </source>
</evidence>
<dbReference type="Pfam" id="PF04230">
    <property type="entry name" value="PS_pyruv_trans"/>
    <property type="match status" value="1"/>
</dbReference>
<comment type="caution">
    <text evidence="2">The sequence shown here is derived from an EMBL/GenBank/DDBJ whole genome shotgun (WGS) entry which is preliminary data.</text>
</comment>
<keyword evidence="2" id="KW-0808">Transferase</keyword>
<proteinExistence type="predicted"/>
<evidence type="ECO:0000313" key="2">
    <source>
        <dbReference type="EMBL" id="RKG48343.1"/>
    </source>
</evidence>
<dbReference type="AlphaFoldDB" id="A0A3A8G5S9"/>
<dbReference type="InterPro" id="IPR007345">
    <property type="entry name" value="Polysacch_pyruvyl_Trfase"/>
</dbReference>
<gene>
    <name evidence="2" type="ORF">D7V64_15295</name>
</gene>
<reference evidence="2 3" key="1">
    <citation type="submission" date="2018-09" db="EMBL/GenBank/DDBJ databases">
        <title>The draft genome of Acinetobacter spp. strains.</title>
        <authorList>
            <person name="Qin J."/>
            <person name="Feng Y."/>
            <person name="Zong Z."/>
        </authorList>
    </citation>
    <scope>NUCLEOTIDE SEQUENCE [LARGE SCALE GENOMIC DNA]</scope>
    <source>
        <strain evidence="2 3">WCHAc060002</strain>
    </source>
</reference>
<dbReference type="EMBL" id="RAXZ01000034">
    <property type="protein sequence ID" value="RKG48343.1"/>
    <property type="molecule type" value="Genomic_DNA"/>
</dbReference>
<accession>A0A3A8G5S9</accession>
<feature type="domain" description="Polysaccharide pyruvyl transferase" evidence="1">
    <location>
        <begin position="50"/>
        <end position="212"/>
    </location>
</feature>